<accession>A0ABV7KWT4</accession>
<comment type="cofactor">
    <cofactor evidence="1 7">
        <name>Zn(2+)</name>
        <dbReference type="ChEBI" id="CHEBI:29105"/>
    </cofactor>
</comment>
<comment type="caution">
    <text evidence="9">The sequence shown here is derived from an EMBL/GenBank/DDBJ whole genome shotgun (WGS) entry which is preliminary data.</text>
</comment>
<dbReference type="InterPro" id="IPR020843">
    <property type="entry name" value="ER"/>
</dbReference>
<keyword evidence="10" id="KW-1185">Reference proteome</keyword>
<dbReference type="PANTHER" id="PTHR42940:SF8">
    <property type="entry name" value="VACUOLAR PROTEIN SORTING-ASSOCIATED PROTEIN 11"/>
    <property type="match status" value="1"/>
</dbReference>
<comment type="similarity">
    <text evidence="2 7">Belongs to the zinc-containing alcohol dehydrogenase family.</text>
</comment>
<dbReference type="InterPro" id="IPR013149">
    <property type="entry name" value="ADH-like_C"/>
</dbReference>
<evidence type="ECO:0000256" key="3">
    <source>
        <dbReference type="ARBA" id="ARBA00013190"/>
    </source>
</evidence>
<dbReference type="EMBL" id="JBHRTR010000016">
    <property type="protein sequence ID" value="MFC3226804.1"/>
    <property type="molecule type" value="Genomic_DNA"/>
</dbReference>
<evidence type="ECO:0000259" key="8">
    <source>
        <dbReference type="SMART" id="SM00829"/>
    </source>
</evidence>
<dbReference type="Gene3D" id="3.40.50.720">
    <property type="entry name" value="NAD(P)-binding Rossmann-like Domain"/>
    <property type="match status" value="1"/>
</dbReference>
<organism evidence="9 10">
    <name type="scientific">Marinibaculum pumilum</name>
    <dbReference type="NCBI Taxonomy" id="1766165"/>
    <lineage>
        <taxon>Bacteria</taxon>
        <taxon>Pseudomonadati</taxon>
        <taxon>Pseudomonadota</taxon>
        <taxon>Alphaproteobacteria</taxon>
        <taxon>Rhodospirillales</taxon>
        <taxon>Rhodospirillaceae</taxon>
        <taxon>Marinibaculum</taxon>
    </lineage>
</organism>
<evidence type="ECO:0000256" key="2">
    <source>
        <dbReference type="ARBA" id="ARBA00008072"/>
    </source>
</evidence>
<dbReference type="RefSeq" id="WP_379898939.1">
    <property type="nucleotide sequence ID" value="NZ_JBHRTR010000016.1"/>
</dbReference>
<evidence type="ECO:0000256" key="5">
    <source>
        <dbReference type="ARBA" id="ARBA00022833"/>
    </source>
</evidence>
<dbReference type="SMART" id="SM00829">
    <property type="entry name" value="PKS_ER"/>
    <property type="match status" value="1"/>
</dbReference>
<protein>
    <recommendedName>
        <fullName evidence="3">alcohol dehydrogenase</fullName>
        <ecNumber evidence="3">1.1.1.1</ecNumber>
    </recommendedName>
</protein>
<dbReference type="PROSITE" id="PS00059">
    <property type="entry name" value="ADH_ZINC"/>
    <property type="match status" value="1"/>
</dbReference>
<dbReference type="CDD" id="cd08240">
    <property type="entry name" value="6_hydroxyhexanoate_dh_like"/>
    <property type="match status" value="1"/>
</dbReference>
<evidence type="ECO:0000256" key="4">
    <source>
        <dbReference type="ARBA" id="ARBA00022723"/>
    </source>
</evidence>
<keyword evidence="6" id="KW-0560">Oxidoreductase</keyword>
<dbReference type="EC" id="1.1.1.1" evidence="3"/>
<dbReference type="Proteomes" id="UP001595528">
    <property type="component" value="Unassembled WGS sequence"/>
</dbReference>
<proteinExistence type="inferred from homology"/>
<evidence type="ECO:0000256" key="1">
    <source>
        <dbReference type="ARBA" id="ARBA00001947"/>
    </source>
</evidence>
<gene>
    <name evidence="9" type="ORF">ACFOGJ_06170</name>
</gene>
<sequence length="354" mass="36975">MTDAQTRRSFKLVEFGGPLQEVTEAPPQPEGSQVLLKVRACGVCHSDIHIADGYFDLGHGQKMDLGRGIKLPRVLGHEVVGEVVAAGPEAEGVAPGDRRIVFPWGGCGQCLLCRQGNEHICARPRSHGTTLDGGFSTYLLADHPRYLVAYDPLPDAFAATLACSGLTAFGAIRKAAPVDADHPLLIIGAGGLGLAAVGLARAVYGVGPVVAEIDPAKRQAALDAGASEAVDPNEEGIRKRLLQAKEGFASAIDFVGAQSTAELGMALLRKGGKLIVVGLFGGAIEVPVPTLPLRAIALNGSYVGSLEELRELVDLARAGHIQPVPLETRPLDAAQATLDDLRAGRIRGRAVLTP</sequence>
<dbReference type="PANTHER" id="PTHR42940">
    <property type="entry name" value="ALCOHOL DEHYDROGENASE 1-RELATED"/>
    <property type="match status" value="1"/>
</dbReference>
<keyword evidence="4 7" id="KW-0479">Metal-binding</keyword>
<dbReference type="SUPFAM" id="SSF50129">
    <property type="entry name" value="GroES-like"/>
    <property type="match status" value="1"/>
</dbReference>
<dbReference type="Pfam" id="PF08240">
    <property type="entry name" value="ADH_N"/>
    <property type="match status" value="1"/>
</dbReference>
<dbReference type="SUPFAM" id="SSF51735">
    <property type="entry name" value="NAD(P)-binding Rossmann-fold domains"/>
    <property type="match status" value="1"/>
</dbReference>
<keyword evidence="5 7" id="KW-0862">Zinc</keyword>
<dbReference type="Pfam" id="PF00107">
    <property type="entry name" value="ADH_zinc_N"/>
    <property type="match status" value="1"/>
</dbReference>
<dbReference type="InterPro" id="IPR011032">
    <property type="entry name" value="GroES-like_sf"/>
</dbReference>
<dbReference type="InterPro" id="IPR036291">
    <property type="entry name" value="NAD(P)-bd_dom_sf"/>
</dbReference>
<feature type="domain" description="Enoyl reductase (ER)" evidence="8">
    <location>
        <begin position="8"/>
        <end position="352"/>
    </location>
</feature>
<name>A0ABV7KWT4_9PROT</name>
<evidence type="ECO:0000256" key="7">
    <source>
        <dbReference type="RuleBase" id="RU361277"/>
    </source>
</evidence>
<evidence type="ECO:0000313" key="9">
    <source>
        <dbReference type="EMBL" id="MFC3226804.1"/>
    </source>
</evidence>
<evidence type="ECO:0000313" key="10">
    <source>
        <dbReference type="Proteomes" id="UP001595528"/>
    </source>
</evidence>
<reference evidence="10" key="1">
    <citation type="journal article" date="2019" name="Int. J. Syst. Evol. Microbiol.">
        <title>The Global Catalogue of Microorganisms (GCM) 10K type strain sequencing project: providing services to taxonomists for standard genome sequencing and annotation.</title>
        <authorList>
            <consortium name="The Broad Institute Genomics Platform"/>
            <consortium name="The Broad Institute Genome Sequencing Center for Infectious Disease"/>
            <person name="Wu L."/>
            <person name="Ma J."/>
        </authorList>
    </citation>
    <scope>NUCLEOTIDE SEQUENCE [LARGE SCALE GENOMIC DNA]</scope>
    <source>
        <strain evidence="10">KCTC 42964</strain>
    </source>
</reference>
<evidence type="ECO:0000256" key="6">
    <source>
        <dbReference type="ARBA" id="ARBA00023002"/>
    </source>
</evidence>
<dbReference type="InterPro" id="IPR013154">
    <property type="entry name" value="ADH-like_N"/>
</dbReference>
<dbReference type="InterPro" id="IPR002328">
    <property type="entry name" value="ADH_Zn_CS"/>
</dbReference>
<dbReference type="Gene3D" id="3.90.180.10">
    <property type="entry name" value="Medium-chain alcohol dehydrogenases, catalytic domain"/>
    <property type="match status" value="1"/>
</dbReference>